<feature type="domain" description="Peptidase M16 N-terminal" evidence="6">
    <location>
        <begin position="220"/>
        <end position="333"/>
    </location>
</feature>
<evidence type="ECO:0000256" key="1">
    <source>
        <dbReference type="ARBA" id="ARBA00007261"/>
    </source>
</evidence>
<evidence type="ECO:0000256" key="2">
    <source>
        <dbReference type="ARBA" id="ARBA00022670"/>
    </source>
</evidence>
<dbReference type="Pfam" id="PF00675">
    <property type="entry name" value="Peptidase_M16"/>
    <property type="match status" value="1"/>
</dbReference>
<dbReference type="GO" id="GO:0008237">
    <property type="term" value="F:metallopeptidase activity"/>
    <property type="evidence" value="ECO:0007669"/>
    <property type="project" value="UniProtKB-KW"/>
</dbReference>
<gene>
    <name evidence="8" type="ORF">Prudu_020915</name>
</gene>
<dbReference type="AlphaFoldDB" id="A0A4Y1RWD7"/>
<dbReference type="InterPro" id="IPR011765">
    <property type="entry name" value="Pept_M16_N"/>
</dbReference>
<evidence type="ECO:0000259" key="6">
    <source>
        <dbReference type="Pfam" id="PF00675"/>
    </source>
</evidence>
<dbReference type="PANTHER" id="PTHR43690">
    <property type="entry name" value="NARDILYSIN"/>
    <property type="match status" value="1"/>
</dbReference>
<evidence type="ECO:0000259" key="7">
    <source>
        <dbReference type="Pfam" id="PF05193"/>
    </source>
</evidence>
<keyword evidence="5" id="KW-0482">Metalloprotease</keyword>
<sequence length="1244" mass="139581">MAAISSLVGNMPQIRPRISRDDSYSNRRVNSVVCIRSARGPLTPVHINRLSLFSPTRRLLEVGAGRSGLHRKKTNTWEQCISMLREPVTEALFPGKYNYISSSFSQNRSRHRLRTSTPSVFNDKTSICLSKPKLDNAAVKHDRLPYATVGPDEPHAASTAWQDGILEKQDLDLLYPGVGKIELEGFLSTEIPSHPKLYRGQLKNGLRYLILPNKVPPNRFEAHMEVHVGSIDEEDDEQGIAHMIEHVAFLGSKKREKLLGTGARSNAYTDFHHTDSDGDLLPYVLDALNEIAFHPKFLSSRVEKERSAILSELQMMNTIDYRVDCQLLQHLHSENKLSKRFPIGLEEQINKWDVDKIRKFHERWYFPANATLYIVGDIDNISKTIYQIEAVFGQTGLENEAVSAPAPSAFGAMASFLVPKFSVGLTGSLPNERSSNSVDQAKIFKKERHTVRPPVKHNWSLPGSSTDLKPPQIFQHELIQNFSFNMFCKIPVSRVQTFGDLRNVLMKRIFLSALHFRINTRYKSSNPPFTSIELDHSDSGREGCTVTTLTVTAEPKNWQSAIRVAVQEVRRLKEFGVTKGELTRYMDALLKDSEHLAAMIDNVSSVDNLDFIMESDALGHTVMDQRQGHESLVAVAGTVTLEETNSIGAKVLEFVSNFGNPTAPLPAAIVACVPKKVHVEGKSETEFAISPSEIVAAIKAGLEEPIEPEPELEVPKELISSLQLQELRQERMPSFIPFSPETNVTEVYDKETGITQCRLSNGISVNYKISESEARGGVMRLIVGGGRAAESYESRGSVVVGVRTLSEGGRVGNFSREQVELFCVNHLINCSLESTEEFISMEFRFTLRDNGMRAAFQLLHMHSVWLDDAFDRARQLYLSYYRSIPKSLERSTAHKLMLAMMDGDERFVEPTPKSLQDLSLQSVKDAVMNQFVGNNMEVSIVGDFSEEDVESCVLDYLGTIRSTGNYEMENKYNPVVFRPSPSDLQSQQVFLKDTDERACAYIAGPAPNRWELKSEELLMVDKDIQKDLRRKLRGHPLFFGITMGLLAEIINSRLFTTVRDSLGLTYDVSFELNLFDRLNLGWYVISVTSTPDKVHKAVDACKNVLRGLHGNKISQRELDRAKRTLLMRHDAEIKSNAYWLGLLAHLQASSVPRKDISCIKDLTNLYEVAAIEDIYIAYDQLKVDDDSIYSCIGVAGAQAGDEMTEVEESDEGFSGVFPVGRDRLMLKGPVAKVVAEHIVCSRSF</sequence>
<dbReference type="SUPFAM" id="SSF63411">
    <property type="entry name" value="LuxS/MPP-like metallohydrolase"/>
    <property type="match status" value="3"/>
</dbReference>
<dbReference type="InterPro" id="IPR011249">
    <property type="entry name" value="Metalloenz_LuxS/M16"/>
</dbReference>
<dbReference type="GO" id="GO:0046872">
    <property type="term" value="F:metal ion binding"/>
    <property type="evidence" value="ECO:0007669"/>
    <property type="project" value="InterPro"/>
</dbReference>
<feature type="domain" description="Peptidase M16 C-terminal" evidence="7">
    <location>
        <begin position="917"/>
        <end position="1125"/>
    </location>
</feature>
<name>A0A4Y1RWD7_PRUDU</name>
<dbReference type="GO" id="GO:0006508">
    <property type="term" value="P:proteolysis"/>
    <property type="evidence" value="ECO:0007669"/>
    <property type="project" value="UniProtKB-KW"/>
</dbReference>
<dbReference type="PANTHER" id="PTHR43690:SF33">
    <property type="entry name" value="STROMAL PROCESSING PEPTIDASE, CHLOROPLASTIC"/>
    <property type="match status" value="1"/>
</dbReference>
<feature type="non-terminal residue" evidence="8">
    <location>
        <position position="1244"/>
    </location>
</feature>
<evidence type="ECO:0000256" key="4">
    <source>
        <dbReference type="ARBA" id="ARBA00022833"/>
    </source>
</evidence>
<keyword evidence="4" id="KW-0862">Zinc</keyword>
<evidence type="ECO:0000256" key="3">
    <source>
        <dbReference type="ARBA" id="ARBA00022801"/>
    </source>
</evidence>
<accession>A0A4Y1RWD7</accession>
<comment type="similarity">
    <text evidence="1">Belongs to the peptidase M16 family.</text>
</comment>
<feature type="domain" description="Peptidase M16 C-terminal" evidence="7">
    <location>
        <begin position="352"/>
        <end position="589"/>
    </location>
</feature>
<keyword evidence="3" id="KW-0378">Hydrolase</keyword>
<reference evidence="8" key="1">
    <citation type="journal article" date="2019" name="Science">
        <title>Mutation of a bHLH transcription factor allowed almond domestication.</title>
        <authorList>
            <person name="Sanchez-Perez R."/>
            <person name="Pavan S."/>
            <person name="Mazzeo R."/>
            <person name="Moldovan C."/>
            <person name="Aiese Cigliano R."/>
            <person name="Del Cueto J."/>
            <person name="Ricciardi F."/>
            <person name="Lotti C."/>
            <person name="Ricciardi L."/>
            <person name="Dicenta F."/>
            <person name="Lopez-Marques R.L."/>
            <person name="Lindberg Moller B."/>
        </authorList>
    </citation>
    <scope>NUCLEOTIDE SEQUENCE</scope>
</reference>
<dbReference type="InterPro" id="IPR050626">
    <property type="entry name" value="Peptidase_M16"/>
</dbReference>
<dbReference type="FunFam" id="3.30.830.10:FF:000024">
    <property type="entry name" value="Stromal processing peptidase chloroplastic"/>
    <property type="match status" value="1"/>
</dbReference>
<dbReference type="FunFam" id="3.30.830.10:FF:000033">
    <property type="entry name" value="Stromal processing peptidase, chloroplastic"/>
    <property type="match status" value="1"/>
</dbReference>
<evidence type="ECO:0000256" key="5">
    <source>
        <dbReference type="ARBA" id="ARBA00023049"/>
    </source>
</evidence>
<proteinExistence type="inferred from homology"/>
<dbReference type="Pfam" id="PF05193">
    <property type="entry name" value="Peptidase_M16_C"/>
    <property type="match status" value="2"/>
</dbReference>
<keyword evidence="2" id="KW-0645">Protease</keyword>
<protein>
    <submittedName>
        <fullName evidence="8">Insulinase Peptidase family M16 family protein</fullName>
    </submittedName>
</protein>
<dbReference type="EMBL" id="AP019303">
    <property type="protein sequence ID" value="BBH08664.1"/>
    <property type="molecule type" value="Genomic_DNA"/>
</dbReference>
<dbReference type="InterPro" id="IPR007863">
    <property type="entry name" value="Peptidase_M16_C"/>
</dbReference>
<organism evidence="8">
    <name type="scientific">Prunus dulcis</name>
    <name type="common">Almond</name>
    <name type="synonym">Amygdalus dulcis</name>
    <dbReference type="NCBI Taxonomy" id="3755"/>
    <lineage>
        <taxon>Eukaryota</taxon>
        <taxon>Viridiplantae</taxon>
        <taxon>Streptophyta</taxon>
        <taxon>Embryophyta</taxon>
        <taxon>Tracheophyta</taxon>
        <taxon>Spermatophyta</taxon>
        <taxon>Magnoliopsida</taxon>
        <taxon>eudicotyledons</taxon>
        <taxon>Gunneridae</taxon>
        <taxon>Pentapetalae</taxon>
        <taxon>rosids</taxon>
        <taxon>fabids</taxon>
        <taxon>Rosales</taxon>
        <taxon>Rosaceae</taxon>
        <taxon>Amygdaloideae</taxon>
        <taxon>Amygdaleae</taxon>
        <taxon>Prunus</taxon>
    </lineage>
</organism>
<dbReference type="Gene3D" id="3.30.830.10">
    <property type="entry name" value="Metalloenzyme, LuxS/M16 peptidase-like"/>
    <property type="match status" value="4"/>
</dbReference>
<evidence type="ECO:0000313" key="8">
    <source>
        <dbReference type="EMBL" id="BBH08664.1"/>
    </source>
</evidence>